<evidence type="ECO:0000313" key="2">
    <source>
        <dbReference type="EMBL" id="RPF57447.1"/>
    </source>
</evidence>
<keyword evidence="3" id="KW-1185">Reference proteome</keyword>
<dbReference type="Pfam" id="PF08378">
    <property type="entry name" value="NERD"/>
    <property type="match status" value="1"/>
</dbReference>
<dbReference type="Proteomes" id="UP000277108">
    <property type="component" value="Unassembled WGS sequence"/>
</dbReference>
<protein>
    <submittedName>
        <fullName evidence="2">Nuclease-like protein</fullName>
    </submittedName>
</protein>
<dbReference type="EMBL" id="RKRK01000002">
    <property type="protein sequence ID" value="RPF57447.1"/>
    <property type="molecule type" value="Genomic_DNA"/>
</dbReference>
<name>A0A3N5BIK1_9BACL</name>
<feature type="domain" description="NERD" evidence="1">
    <location>
        <begin position="14"/>
        <end position="121"/>
    </location>
</feature>
<evidence type="ECO:0000313" key="3">
    <source>
        <dbReference type="Proteomes" id="UP000277108"/>
    </source>
</evidence>
<comment type="caution">
    <text evidence="2">The sequence shown here is derived from an EMBL/GenBank/DDBJ whole genome shotgun (WGS) entry which is preliminary data.</text>
</comment>
<dbReference type="InterPro" id="IPR011528">
    <property type="entry name" value="NERD"/>
</dbReference>
<reference evidence="2 3" key="1">
    <citation type="submission" date="2018-11" db="EMBL/GenBank/DDBJ databases">
        <title>Genomic Encyclopedia of Type Strains, Phase IV (KMG-IV): sequencing the most valuable type-strain genomes for metagenomic binning, comparative biology and taxonomic classification.</title>
        <authorList>
            <person name="Goeker M."/>
        </authorList>
    </citation>
    <scope>NUCLEOTIDE SEQUENCE [LARGE SCALE GENOMIC DNA]</scope>
    <source>
        <strain evidence="2 3">DSM 29158</strain>
    </source>
</reference>
<organism evidence="2 3">
    <name type="scientific">Abyssicoccus albus</name>
    <dbReference type="NCBI Taxonomy" id="1817405"/>
    <lineage>
        <taxon>Bacteria</taxon>
        <taxon>Bacillati</taxon>
        <taxon>Bacillota</taxon>
        <taxon>Bacilli</taxon>
        <taxon>Bacillales</taxon>
        <taxon>Abyssicoccaceae</taxon>
    </lineage>
</organism>
<accession>A0A3N5BIK1</accession>
<evidence type="ECO:0000259" key="1">
    <source>
        <dbReference type="PROSITE" id="PS50965"/>
    </source>
</evidence>
<gene>
    <name evidence="2" type="ORF">EDD62_0065</name>
</gene>
<sequence>MEDSLIDEHARLLKGFEGELQFDLWLANERFLKLNDVYLKIENSTIQLDSVLFIDDKIIAVDIKNYSSKYRVIDNHWSNDYRTIPNPLESITRQHFLLSKLFPKQQIVMMMVFINPKFSIDKAFHNKNIYMHYDRLRLLNDLKNYGHSNSKSLKHLNHMKRFITDGSIFMKNYDFSDKQIKSGILCSCRKEISSCIQPSCKYTVCKYCNTKHNTKELIRNNIIEWITIHKRPITYKEACIWCEGVSGSTIERVLKKYFVRTGTNRKYLYDLENNHQVLK</sequence>
<dbReference type="PROSITE" id="PS50965">
    <property type="entry name" value="NERD"/>
    <property type="match status" value="1"/>
</dbReference>
<proteinExistence type="predicted"/>
<dbReference type="AlphaFoldDB" id="A0A3N5BIK1"/>